<accession>A0A931AV05</accession>
<dbReference type="EMBL" id="JADPIE010000005">
    <property type="protein sequence ID" value="MBF8437280.1"/>
    <property type="molecule type" value="Genomic_DNA"/>
</dbReference>
<evidence type="ECO:0000259" key="3">
    <source>
        <dbReference type="PROSITE" id="PS50113"/>
    </source>
</evidence>
<feature type="transmembrane region" description="Helical" evidence="2">
    <location>
        <begin position="215"/>
        <end position="231"/>
    </location>
</feature>
<dbReference type="InterPro" id="IPR043128">
    <property type="entry name" value="Rev_trsase/Diguanyl_cyclase"/>
</dbReference>
<feature type="transmembrane region" description="Helical" evidence="2">
    <location>
        <begin position="106"/>
        <end position="130"/>
    </location>
</feature>
<evidence type="ECO:0000313" key="5">
    <source>
        <dbReference type="EMBL" id="MBF8437280.1"/>
    </source>
</evidence>
<dbReference type="SMART" id="SM00267">
    <property type="entry name" value="GGDEF"/>
    <property type="match status" value="1"/>
</dbReference>
<dbReference type="Proteomes" id="UP000621436">
    <property type="component" value="Unassembled WGS sequence"/>
</dbReference>
<dbReference type="NCBIfam" id="TIGR00229">
    <property type="entry name" value="sensory_box"/>
    <property type="match status" value="1"/>
</dbReference>
<keyword evidence="2" id="KW-1133">Transmembrane helix</keyword>
<feature type="coiled-coil region" evidence="1">
    <location>
        <begin position="352"/>
        <end position="379"/>
    </location>
</feature>
<feature type="transmembrane region" description="Helical" evidence="2">
    <location>
        <begin position="42"/>
        <end position="62"/>
    </location>
</feature>
<dbReference type="PANTHER" id="PTHR46663:SF3">
    <property type="entry name" value="SLL0267 PROTEIN"/>
    <property type="match status" value="1"/>
</dbReference>
<dbReference type="InterPro" id="IPR000700">
    <property type="entry name" value="PAS-assoc_C"/>
</dbReference>
<evidence type="ECO:0000313" key="6">
    <source>
        <dbReference type="Proteomes" id="UP000621436"/>
    </source>
</evidence>
<evidence type="ECO:0000259" key="4">
    <source>
        <dbReference type="PROSITE" id="PS50887"/>
    </source>
</evidence>
<feature type="transmembrane region" description="Helical" evidence="2">
    <location>
        <begin position="183"/>
        <end position="203"/>
    </location>
</feature>
<dbReference type="InterPro" id="IPR029787">
    <property type="entry name" value="Nucleotide_cyclase"/>
</dbReference>
<keyword evidence="1" id="KW-0175">Coiled coil</keyword>
<comment type="caution">
    <text evidence="5">The sequence shown here is derived from an EMBL/GenBank/DDBJ whole genome shotgun (WGS) entry which is preliminary data.</text>
</comment>
<feature type="transmembrane region" description="Helical" evidence="2">
    <location>
        <begin position="74"/>
        <end position="94"/>
    </location>
</feature>
<dbReference type="CDD" id="cd00130">
    <property type="entry name" value="PAS"/>
    <property type="match status" value="1"/>
</dbReference>
<dbReference type="InterPro" id="IPR052163">
    <property type="entry name" value="DGC-Regulatory_Protein"/>
</dbReference>
<dbReference type="Pfam" id="PF00990">
    <property type="entry name" value="GGDEF"/>
    <property type="match status" value="1"/>
</dbReference>
<dbReference type="PROSITE" id="PS50113">
    <property type="entry name" value="PAC"/>
    <property type="match status" value="1"/>
</dbReference>
<dbReference type="SUPFAM" id="SSF55785">
    <property type="entry name" value="PYP-like sensor domain (PAS domain)"/>
    <property type="match status" value="1"/>
</dbReference>
<dbReference type="FunFam" id="3.30.70.270:FF:000001">
    <property type="entry name" value="Diguanylate cyclase domain protein"/>
    <property type="match status" value="1"/>
</dbReference>
<feature type="transmembrane region" description="Helical" evidence="2">
    <location>
        <begin position="12"/>
        <end position="30"/>
    </location>
</feature>
<keyword evidence="2" id="KW-0472">Membrane</keyword>
<dbReference type="Pfam" id="PF16927">
    <property type="entry name" value="HisKA_7TM"/>
    <property type="match status" value="1"/>
</dbReference>
<feature type="transmembrane region" description="Helical" evidence="2">
    <location>
        <begin position="150"/>
        <end position="171"/>
    </location>
</feature>
<dbReference type="PANTHER" id="PTHR46663">
    <property type="entry name" value="DIGUANYLATE CYCLASE DGCT-RELATED"/>
    <property type="match status" value="1"/>
</dbReference>
<evidence type="ECO:0000256" key="2">
    <source>
        <dbReference type="SAM" id="Phobius"/>
    </source>
</evidence>
<dbReference type="Gene3D" id="3.30.450.20">
    <property type="entry name" value="PAS domain"/>
    <property type="match status" value="1"/>
</dbReference>
<evidence type="ECO:0000256" key="1">
    <source>
        <dbReference type="SAM" id="Coils"/>
    </source>
</evidence>
<dbReference type="CDD" id="cd01949">
    <property type="entry name" value="GGDEF"/>
    <property type="match status" value="1"/>
</dbReference>
<dbReference type="Gene3D" id="3.30.70.270">
    <property type="match status" value="1"/>
</dbReference>
<reference evidence="5" key="1">
    <citation type="submission" date="2020-11" db="EMBL/GenBank/DDBJ databases">
        <title>Halonatronomonas betainensis gen. nov., sp. nov. a novel haloalkaliphilic representative of the family Halanaerobiacae capable of betaine degradation.</title>
        <authorList>
            <person name="Boltyanskaya Y."/>
            <person name="Kevbrin V."/>
            <person name="Detkova E."/>
            <person name="Grouzdev D.S."/>
            <person name="Koziaeva V."/>
            <person name="Zhilina T."/>
        </authorList>
    </citation>
    <scope>NUCLEOTIDE SEQUENCE</scope>
    <source>
        <strain evidence="5">Z-7014</strain>
    </source>
</reference>
<dbReference type="InterPro" id="IPR000160">
    <property type="entry name" value="GGDEF_dom"/>
</dbReference>
<dbReference type="SUPFAM" id="SSF55073">
    <property type="entry name" value="Nucleotide cyclase"/>
    <property type="match status" value="1"/>
</dbReference>
<dbReference type="InterPro" id="IPR000014">
    <property type="entry name" value="PAS"/>
</dbReference>
<feature type="domain" description="GGDEF" evidence="4">
    <location>
        <begin position="414"/>
        <end position="547"/>
    </location>
</feature>
<sequence length="558" mass="63992">MPVISRARLIPFLAYFIVTIIYFTLGIYVIRKDNKSPKNRLFFIISILLSLWALSFGLSLAANSSETALSLRRIGAVGYLSFYSLFLHFTLILAKNKSILKSKLLLILLYLPAALMIYNFSLSPYMLNYYEMVELNIGWVVSAEHTEWSLAFYIYYISYILISMLLLWRWGRNARTTRKQKQAQLILKTLVLAFIIGTAVDIIPPHLGYNQYPDLSIIFILIPALGILYSIEKYKLMDLSPDRIAGDILETMNEGLIVTDNIGMVKMVNQSTLNQLNFRKRELLEEPIDKIIKDDSLIDSFFSGTNKRDMIKYQDKVLETKEGQDIPVLFSIATLQDDWGDYLGFICTFSNIKERVEAEEKLRKLNEELEAKVARRTKELQYLANHDSLTRLPNRRLFIDRLNESINIAEEKEQSIMVAMLDLDGFKEVNDTLGHEKGDNLLKLVAARLRENLREKDIVARYGGDEFIIKCKDINNKQSAEVVSDKIFDSFQEPFEVGGKSFDITASMGVAFYPEDGQDVETLTNKADEAMYQSKESGKSQYSFYGDIKEQARSDNNA</sequence>
<dbReference type="AlphaFoldDB" id="A0A931AV05"/>
<name>A0A931AV05_9FIRM</name>
<gene>
    <name evidence="5" type="ORF">I0Q91_09335</name>
</gene>
<feature type="domain" description="PAC" evidence="3">
    <location>
        <begin position="311"/>
        <end position="364"/>
    </location>
</feature>
<keyword evidence="6" id="KW-1185">Reference proteome</keyword>
<protein>
    <submittedName>
        <fullName evidence="5">Diguanylate cyclase</fullName>
    </submittedName>
</protein>
<keyword evidence="2" id="KW-0812">Transmembrane</keyword>
<dbReference type="RefSeq" id="WP_270454249.1">
    <property type="nucleotide sequence ID" value="NZ_JADPIE010000005.1"/>
</dbReference>
<dbReference type="InterPro" id="IPR035965">
    <property type="entry name" value="PAS-like_dom_sf"/>
</dbReference>
<dbReference type="NCBIfam" id="TIGR00254">
    <property type="entry name" value="GGDEF"/>
    <property type="match status" value="1"/>
</dbReference>
<proteinExistence type="predicted"/>
<dbReference type="PROSITE" id="PS50887">
    <property type="entry name" value="GGDEF"/>
    <property type="match status" value="1"/>
</dbReference>
<dbReference type="InterPro" id="IPR031621">
    <property type="entry name" value="HisKA_7TM"/>
</dbReference>
<organism evidence="5 6">
    <name type="scientific">Halonatronomonas betaini</name>
    <dbReference type="NCBI Taxonomy" id="2778430"/>
    <lineage>
        <taxon>Bacteria</taxon>
        <taxon>Bacillati</taxon>
        <taxon>Bacillota</taxon>
        <taxon>Clostridia</taxon>
        <taxon>Halanaerobiales</taxon>
        <taxon>Halarsenatibacteraceae</taxon>
        <taxon>Halonatronomonas</taxon>
    </lineage>
</organism>